<dbReference type="Gene3D" id="3.60.20.40">
    <property type="match status" value="1"/>
</dbReference>
<evidence type="ECO:0000256" key="1">
    <source>
        <dbReference type="ARBA" id="ARBA00001049"/>
    </source>
</evidence>
<evidence type="ECO:0000256" key="9">
    <source>
        <dbReference type="PIRSR" id="PIRSR600101-1"/>
    </source>
</evidence>
<organism evidence="12 13">
    <name type="scientific">Candidatus Nephthysia bennettiae</name>
    <dbReference type="NCBI Taxonomy" id="3127016"/>
    <lineage>
        <taxon>Bacteria</taxon>
        <taxon>Bacillati</taxon>
        <taxon>Candidatus Dormiibacterota</taxon>
        <taxon>Candidatus Dormibacteria</taxon>
        <taxon>Candidatus Dormibacterales</taxon>
        <taxon>Candidatus Dormibacteraceae</taxon>
        <taxon>Candidatus Nephthysia</taxon>
    </lineage>
</organism>
<dbReference type="Proteomes" id="UP000612893">
    <property type="component" value="Unassembled WGS sequence"/>
</dbReference>
<comment type="PTM">
    <text evidence="11">Cleaved by autocatalysis into a large and a small subunit.</text>
</comment>
<comment type="catalytic activity">
    <reaction evidence="8 11">
        <text>an N-terminal (5-L-glutamyl)-[peptide] + an alpha-amino acid = 5-L-glutamyl amino acid + an N-terminal L-alpha-aminoacyl-[peptide]</text>
        <dbReference type="Rhea" id="RHEA:23904"/>
        <dbReference type="Rhea" id="RHEA-COMP:9780"/>
        <dbReference type="Rhea" id="RHEA-COMP:9795"/>
        <dbReference type="ChEBI" id="CHEBI:77644"/>
        <dbReference type="ChEBI" id="CHEBI:78597"/>
        <dbReference type="ChEBI" id="CHEBI:78599"/>
        <dbReference type="ChEBI" id="CHEBI:78608"/>
        <dbReference type="EC" id="2.3.2.2"/>
    </reaction>
</comment>
<comment type="similarity">
    <text evidence="3 11">Belongs to the gamma-glutamyltransferase family.</text>
</comment>
<comment type="pathway">
    <text evidence="11">Sulfur metabolism; glutathione metabolism.</text>
</comment>
<keyword evidence="7 11" id="KW-0012">Acyltransferase</keyword>
<comment type="catalytic activity">
    <reaction evidence="1 11">
        <text>an S-substituted glutathione + H2O = an S-substituted L-cysteinylglycine + L-glutamate</text>
        <dbReference type="Rhea" id="RHEA:59468"/>
        <dbReference type="ChEBI" id="CHEBI:15377"/>
        <dbReference type="ChEBI" id="CHEBI:29985"/>
        <dbReference type="ChEBI" id="CHEBI:90779"/>
        <dbReference type="ChEBI" id="CHEBI:143103"/>
        <dbReference type="EC" id="3.4.19.13"/>
    </reaction>
</comment>
<dbReference type="RefSeq" id="WP_338200167.1">
    <property type="nucleotide sequence ID" value="NZ_JAEKNR010000074.1"/>
</dbReference>
<dbReference type="GO" id="GO:0006750">
    <property type="term" value="P:glutathione biosynthetic process"/>
    <property type="evidence" value="ECO:0007669"/>
    <property type="project" value="UniProtKB-KW"/>
</dbReference>
<dbReference type="PANTHER" id="PTHR43199">
    <property type="entry name" value="GLUTATHIONE HYDROLASE"/>
    <property type="match status" value="1"/>
</dbReference>
<dbReference type="PRINTS" id="PR01210">
    <property type="entry name" value="GGTRANSPTASE"/>
</dbReference>
<keyword evidence="11" id="KW-0317">Glutathione biosynthesis</keyword>
<dbReference type="InterPro" id="IPR043137">
    <property type="entry name" value="GGT_ssub_C"/>
</dbReference>
<dbReference type="PANTHER" id="PTHR43199:SF1">
    <property type="entry name" value="GLUTATHIONE HYDROLASE PROENZYME"/>
    <property type="match status" value="1"/>
</dbReference>
<dbReference type="EMBL" id="JAEKNR010000074">
    <property type="protein sequence ID" value="MBJ7597723.1"/>
    <property type="molecule type" value="Genomic_DNA"/>
</dbReference>
<dbReference type="Pfam" id="PF01019">
    <property type="entry name" value="G_glu_transpept"/>
    <property type="match status" value="1"/>
</dbReference>
<evidence type="ECO:0000256" key="11">
    <source>
        <dbReference type="RuleBase" id="RU368036"/>
    </source>
</evidence>
<keyword evidence="4 11" id="KW-0808">Transferase</keyword>
<dbReference type="Gene3D" id="1.10.246.130">
    <property type="match status" value="1"/>
</dbReference>
<evidence type="ECO:0000256" key="8">
    <source>
        <dbReference type="ARBA" id="ARBA00047417"/>
    </source>
</evidence>
<keyword evidence="6 11" id="KW-0865">Zymogen</keyword>
<accession>A0A934N886</accession>
<dbReference type="GO" id="GO:0006751">
    <property type="term" value="P:glutathione catabolic process"/>
    <property type="evidence" value="ECO:0007669"/>
    <property type="project" value="UniProtKB-UniRule"/>
</dbReference>
<evidence type="ECO:0000256" key="4">
    <source>
        <dbReference type="ARBA" id="ARBA00022679"/>
    </source>
</evidence>
<dbReference type="NCBIfam" id="TIGR00066">
    <property type="entry name" value="g_glut_trans"/>
    <property type="match status" value="1"/>
</dbReference>
<evidence type="ECO:0000313" key="13">
    <source>
        <dbReference type="Proteomes" id="UP000612893"/>
    </source>
</evidence>
<feature type="binding site" evidence="10">
    <location>
        <position position="420"/>
    </location>
    <ligand>
        <name>L-glutamate</name>
        <dbReference type="ChEBI" id="CHEBI:29985"/>
    </ligand>
</feature>
<evidence type="ECO:0000256" key="3">
    <source>
        <dbReference type="ARBA" id="ARBA00009381"/>
    </source>
</evidence>
<evidence type="ECO:0000256" key="5">
    <source>
        <dbReference type="ARBA" id="ARBA00022801"/>
    </source>
</evidence>
<dbReference type="EC" id="2.3.2.2" evidence="11"/>
<dbReference type="InterPro" id="IPR029055">
    <property type="entry name" value="Ntn_hydrolases_N"/>
</dbReference>
<dbReference type="GO" id="GO:0103068">
    <property type="term" value="F:leukotriene C4 gamma-glutamyl transferase activity"/>
    <property type="evidence" value="ECO:0007669"/>
    <property type="project" value="UniProtKB-EC"/>
</dbReference>
<dbReference type="InterPro" id="IPR000101">
    <property type="entry name" value="GGT_peptidase"/>
</dbReference>
<dbReference type="InterPro" id="IPR043138">
    <property type="entry name" value="GGT_lsub"/>
</dbReference>
<evidence type="ECO:0000256" key="2">
    <source>
        <dbReference type="ARBA" id="ARBA00001089"/>
    </source>
</evidence>
<comment type="caution">
    <text evidence="12">The sequence shown here is derived from an EMBL/GenBank/DDBJ whole genome shotgun (WGS) entry which is preliminary data.</text>
</comment>
<evidence type="ECO:0000256" key="7">
    <source>
        <dbReference type="ARBA" id="ARBA00023315"/>
    </source>
</evidence>
<gene>
    <name evidence="12" type="primary">ggt</name>
    <name evidence="12" type="ORF">JF922_06520</name>
</gene>
<comment type="catalytic activity">
    <reaction evidence="2 11">
        <text>glutathione + H2O = L-cysteinylglycine + L-glutamate</text>
        <dbReference type="Rhea" id="RHEA:28807"/>
        <dbReference type="ChEBI" id="CHEBI:15377"/>
        <dbReference type="ChEBI" id="CHEBI:29985"/>
        <dbReference type="ChEBI" id="CHEBI:57925"/>
        <dbReference type="ChEBI" id="CHEBI:61694"/>
        <dbReference type="EC" id="3.4.19.13"/>
    </reaction>
</comment>
<reference evidence="12" key="1">
    <citation type="submission" date="2020-10" db="EMBL/GenBank/DDBJ databases">
        <title>Ca. Dormibacterota MAGs.</title>
        <authorList>
            <person name="Montgomery K."/>
        </authorList>
    </citation>
    <scope>NUCLEOTIDE SEQUENCE [LARGE SCALE GENOMIC DNA]</scope>
    <source>
        <strain evidence="12">SC8812_S17_10</strain>
    </source>
</reference>
<comment type="subunit">
    <text evidence="11">This enzyme consists of two polypeptide chains, which are synthesized in precursor form from a single polypeptide.</text>
</comment>
<evidence type="ECO:0000313" key="12">
    <source>
        <dbReference type="EMBL" id="MBJ7597723.1"/>
    </source>
</evidence>
<sequence>MIVCPQPLAAEAGRQVIRAGGNAVDAAVTAALVQGVVDPMMCGIGGAGVLVVYLAAEQRIEVIDFYARAGSQVRADQWERLLIRQAADRYGYVLEGWVNDCGYQSVGVPGTVAGLAEALRRHGTISWKEALGPGTEAARRGMQVTTTVHEYWLRDVGPDVVPNDRRIKWTEESKRVYTKDGVLYRPGETVPNPDLALSYERLARAGAEDFYRGELAEAIAGDFQANGGFITKADLAAYRPHVSEPLEGSYRGRRVVAAGPPAGGLTLLQMLNYLEGFDLAAAGWPSLEAARRRVEAMAWAMAERERWLADPLFAEVPVGMLTARDYAAAAREHRESPDTTHVCVVDGAGNAVSLTHTLGASSGVVTPGLGFTYNNYLNCFDPRPGRVNSLAPGKTRITMIVPTLVFEGERLSVVAGAPGGTKIVTGVLQALLNLIDHGMSPVEAVSAPRVDFQGETVQAENRLTGDILDGLRALGYGVTRRPTSYDPYFAKVQLISAGEGGVLAGASDPRGDGGIALQA</sequence>
<keyword evidence="5 11" id="KW-0378">Hydrolase</keyword>
<keyword evidence="13" id="KW-1185">Reference proteome</keyword>
<evidence type="ECO:0000256" key="10">
    <source>
        <dbReference type="PIRSR" id="PIRSR600101-2"/>
    </source>
</evidence>
<dbReference type="SUPFAM" id="SSF56235">
    <property type="entry name" value="N-terminal nucleophile aminohydrolases (Ntn hydrolases)"/>
    <property type="match status" value="1"/>
</dbReference>
<dbReference type="AlphaFoldDB" id="A0A934N886"/>
<evidence type="ECO:0000256" key="6">
    <source>
        <dbReference type="ARBA" id="ARBA00023145"/>
    </source>
</evidence>
<feature type="active site" description="Nucleophile" evidence="9">
    <location>
        <position position="339"/>
    </location>
</feature>
<dbReference type="EC" id="3.4.19.13" evidence="11"/>
<dbReference type="GO" id="GO:0036374">
    <property type="term" value="F:glutathione hydrolase activity"/>
    <property type="evidence" value="ECO:0007669"/>
    <property type="project" value="UniProtKB-UniRule"/>
</dbReference>
<dbReference type="InterPro" id="IPR051792">
    <property type="entry name" value="GGT_bact"/>
</dbReference>
<protein>
    <recommendedName>
        <fullName evidence="11">Glutathione hydrolase proenzyme</fullName>
        <ecNumber evidence="11">2.3.2.2</ecNumber>
        <ecNumber evidence="11">3.4.19.13</ecNumber>
    </recommendedName>
    <component>
        <recommendedName>
            <fullName evidence="11">Glutathione hydrolase large chain</fullName>
        </recommendedName>
    </component>
    <component>
        <recommendedName>
            <fullName evidence="11">Glutathione hydrolase small chain</fullName>
        </recommendedName>
    </component>
</protein>
<name>A0A934N886_9BACT</name>
<proteinExistence type="inferred from homology"/>